<dbReference type="PANTHER" id="PTHR13528">
    <property type="entry name" value="39S RIBOSOMAL PROTEIN L28, MITOCHONDRIAL"/>
    <property type="match status" value="1"/>
</dbReference>
<protein>
    <recommendedName>
        <fullName evidence="5">50S ribosomal protein L28</fullName>
    </recommendedName>
</protein>
<keyword evidence="2" id="KW-0689">Ribosomal protein</keyword>
<gene>
    <name evidence="4" type="ORF">CLEP1334_LOCUS8939</name>
</gene>
<dbReference type="InterPro" id="IPR026569">
    <property type="entry name" value="Ribosomal_bL28"/>
</dbReference>
<comment type="similarity">
    <text evidence="1">Belongs to the bacterial ribosomal protein bL28 family.</text>
</comment>
<dbReference type="InterPro" id="IPR037147">
    <property type="entry name" value="Ribosomal_bL28_sf"/>
</dbReference>
<sequence>MASKTAKLVERAGRMKRYMKRGARGLYGGKMIQFGNQVSFAENKTRRAWKPNVHQRRFWSETYNRFLCFRMTTSVIKEVKRLKHGIDEYLMTAPKVLIRYPKALNMRRRLLQAHRKQAVLDAALVPDAAQAIAATVDAPYKPAKMLRISNRGMRSA</sequence>
<dbReference type="Gene3D" id="2.30.170.40">
    <property type="entry name" value="Ribosomal protein L28/L24"/>
    <property type="match status" value="1"/>
</dbReference>
<evidence type="ECO:0000313" key="4">
    <source>
        <dbReference type="EMBL" id="CAD8533684.1"/>
    </source>
</evidence>
<dbReference type="EMBL" id="HBER01017709">
    <property type="protein sequence ID" value="CAD8533684.1"/>
    <property type="molecule type" value="Transcribed_RNA"/>
</dbReference>
<dbReference type="PANTHER" id="PTHR13528:SF2">
    <property type="entry name" value="LARGE RIBOSOMAL SUBUNIT PROTEIN BL28M"/>
    <property type="match status" value="1"/>
</dbReference>
<keyword evidence="3" id="KW-0687">Ribonucleoprotein</keyword>
<dbReference type="GO" id="GO:0005762">
    <property type="term" value="C:mitochondrial large ribosomal subunit"/>
    <property type="evidence" value="ECO:0007669"/>
    <property type="project" value="TreeGrafter"/>
</dbReference>
<dbReference type="SUPFAM" id="SSF143800">
    <property type="entry name" value="L28p-like"/>
    <property type="match status" value="1"/>
</dbReference>
<evidence type="ECO:0000256" key="2">
    <source>
        <dbReference type="ARBA" id="ARBA00022980"/>
    </source>
</evidence>
<proteinExistence type="inferred from homology"/>
<name>A0A7S0IW21_9EUKA</name>
<organism evidence="4">
    <name type="scientific">Calcidiscus leptoporus</name>
    <dbReference type="NCBI Taxonomy" id="127549"/>
    <lineage>
        <taxon>Eukaryota</taxon>
        <taxon>Haptista</taxon>
        <taxon>Haptophyta</taxon>
        <taxon>Prymnesiophyceae</taxon>
        <taxon>Coccolithales</taxon>
        <taxon>Calcidiscaceae</taxon>
        <taxon>Calcidiscus</taxon>
    </lineage>
</organism>
<dbReference type="AlphaFoldDB" id="A0A7S0IW21"/>
<evidence type="ECO:0008006" key="5">
    <source>
        <dbReference type="Google" id="ProtNLM"/>
    </source>
</evidence>
<dbReference type="InterPro" id="IPR034704">
    <property type="entry name" value="Ribosomal_bL28/bL31-like_sf"/>
</dbReference>
<dbReference type="Pfam" id="PF00830">
    <property type="entry name" value="Ribosomal_L28"/>
    <property type="match status" value="1"/>
</dbReference>
<evidence type="ECO:0000256" key="1">
    <source>
        <dbReference type="ARBA" id="ARBA00008760"/>
    </source>
</evidence>
<accession>A0A7S0IW21</accession>
<dbReference type="GO" id="GO:0003735">
    <property type="term" value="F:structural constituent of ribosome"/>
    <property type="evidence" value="ECO:0007669"/>
    <property type="project" value="InterPro"/>
</dbReference>
<reference evidence="4" key="1">
    <citation type="submission" date="2021-01" db="EMBL/GenBank/DDBJ databases">
        <authorList>
            <person name="Corre E."/>
            <person name="Pelletier E."/>
            <person name="Niang G."/>
            <person name="Scheremetjew M."/>
            <person name="Finn R."/>
            <person name="Kale V."/>
            <person name="Holt S."/>
            <person name="Cochrane G."/>
            <person name="Meng A."/>
            <person name="Brown T."/>
            <person name="Cohen L."/>
        </authorList>
    </citation>
    <scope>NUCLEOTIDE SEQUENCE</scope>
    <source>
        <strain evidence="4">RCC1130</strain>
    </source>
</reference>
<evidence type="ECO:0000256" key="3">
    <source>
        <dbReference type="ARBA" id="ARBA00023274"/>
    </source>
</evidence>